<evidence type="ECO:0000256" key="1">
    <source>
        <dbReference type="SAM" id="MobiDB-lite"/>
    </source>
</evidence>
<reference evidence="2 3" key="1">
    <citation type="submission" date="2016-10" db="EMBL/GenBank/DDBJ databases">
        <authorList>
            <person name="de Groot N.N."/>
        </authorList>
    </citation>
    <scope>NUCLEOTIDE SEQUENCE [LARGE SCALE GENOMIC DNA]</scope>
    <source>
        <strain evidence="2 3">CGMCC 4.3519</strain>
    </source>
</reference>
<proteinExistence type="predicted"/>
<sequence length="181" mass="19118">MTTTTTTAHAAATVDTPPSSAESTRLAVEYWTVTMDGQSSCGSCDATRTVIDSAIEAVRPLAARLGIHLDVLPRTVATWAEAIDHGIVASPTIRAAGHELRPAHPDTSESRVWRWRGQQTVSLPEDAALDLLLRALAARSTQIGEYLEHGGPSAYVRRFLSEQPAPQLAADTSCGAAAGCS</sequence>
<evidence type="ECO:0000313" key="3">
    <source>
        <dbReference type="Proteomes" id="UP000199055"/>
    </source>
</evidence>
<feature type="region of interest" description="Disordered" evidence="1">
    <location>
        <begin position="1"/>
        <end position="21"/>
    </location>
</feature>
<dbReference type="STRING" id="403935.SAMN05216481_1174"/>
<dbReference type="Proteomes" id="UP000199055">
    <property type="component" value="Unassembled WGS sequence"/>
</dbReference>
<feature type="compositionally biased region" description="Low complexity" evidence="1">
    <location>
        <begin position="1"/>
        <end position="13"/>
    </location>
</feature>
<organism evidence="2 3">
    <name type="scientific">Streptomyces radiopugnans</name>
    <dbReference type="NCBI Taxonomy" id="403935"/>
    <lineage>
        <taxon>Bacteria</taxon>
        <taxon>Bacillati</taxon>
        <taxon>Actinomycetota</taxon>
        <taxon>Actinomycetes</taxon>
        <taxon>Kitasatosporales</taxon>
        <taxon>Streptomycetaceae</taxon>
        <taxon>Streptomyces</taxon>
    </lineage>
</organism>
<name>A0A1H9JB57_9ACTN</name>
<protein>
    <submittedName>
        <fullName evidence="2">Uncharacterized protein</fullName>
    </submittedName>
</protein>
<dbReference type="AlphaFoldDB" id="A0A1H9JB57"/>
<accession>A0A1H9JB57</accession>
<keyword evidence="3" id="KW-1185">Reference proteome</keyword>
<dbReference type="RefSeq" id="WP_093662761.1">
    <property type="nucleotide sequence ID" value="NZ_FOET01000017.1"/>
</dbReference>
<evidence type="ECO:0000313" key="2">
    <source>
        <dbReference type="EMBL" id="SEQ84052.1"/>
    </source>
</evidence>
<dbReference type="EMBL" id="FOET01000017">
    <property type="protein sequence ID" value="SEQ84052.1"/>
    <property type="molecule type" value="Genomic_DNA"/>
</dbReference>
<gene>
    <name evidence="2" type="ORF">SAMN05216481_1174</name>
</gene>